<evidence type="ECO:0000313" key="1">
    <source>
        <dbReference type="EMBL" id="QHT37100.1"/>
    </source>
</evidence>
<dbReference type="InterPro" id="IPR023214">
    <property type="entry name" value="HAD_sf"/>
</dbReference>
<dbReference type="GO" id="GO:0009264">
    <property type="term" value="P:deoxyribonucleotide catabolic process"/>
    <property type="evidence" value="ECO:0007669"/>
    <property type="project" value="InterPro"/>
</dbReference>
<dbReference type="InterPro" id="IPR036412">
    <property type="entry name" value="HAD-like_sf"/>
</dbReference>
<dbReference type="GO" id="GO:0008253">
    <property type="term" value="F:5'-nucleotidase activity"/>
    <property type="evidence" value="ECO:0007669"/>
    <property type="project" value="InterPro"/>
</dbReference>
<sequence length="203" mass="23721">MCKPILINKKTQLRKPIRIAVDFDEVLCPMLKPLSQHFSKKYRCKIPSNDPSLYNYANYFNISSEESKLLVQSYYNSDECKNAKPLIGSEEAIRKMNEKYSLGIITGRQIYGKDATHLFLNTYFPDIFEYIEFTNSYSLYGPEIAKSDICQKYDVDFLIDDSVSICNEVSDIGVTPLLFGNYEWNKEDNLERIISWEEFDKYL</sequence>
<dbReference type="Gene3D" id="3.40.50.1000">
    <property type="entry name" value="HAD superfamily/HAD-like"/>
    <property type="match status" value="1"/>
</dbReference>
<accession>A0A6C0FB43</accession>
<dbReference type="PANTHER" id="PTHR35134">
    <property type="entry name" value="NUCLEOTIDASE YQFW-RELATED"/>
    <property type="match status" value="1"/>
</dbReference>
<dbReference type="SUPFAM" id="SSF56784">
    <property type="entry name" value="HAD-like"/>
    <property type="match status" value="1"/>
</dbReference>
<dbReference type="PANTHER" id="PTHR35134:SF2">
    <property type="entry name" value="NUCLEOTIDASE YQFW-RELATED"/>
    <property type="match status" value="1"/>
</dbReference>
<evidence type="ECO:0008006" key="2">
    <source>
        <dbReference type="Google" id="ProtNLM"/>
    </source>
</evidence>
<reference evidence="1" key="1">
    <citation type="journal article" date="2020" name="Nature">
        <title>Giant virus diversity and host interactions through global metagenomics.</title>
        <authorList>
            <person name="Schulz F."/>
            <person name="Roux S."/>
            <person name="Paez-Espino D."/>
            <person name="Jungbluth S."/>
            <person name="Walsh D.A."/>
            <person name="Denef V.J."/>
            <person name="McMahon K.D."/>
            <person name="Konstantinidis K.T."/>
            <person name="Eloe-Fadrosh E.A."/>
            <person name="Kyrpides N.C."/>
            <person name="Woyke T."/>
        </authorList>
    </citation>
    <scope>NUCLEOTIDE SEQUENCE</scope>
    <source>
        <strain evidence="1">GVMAG-S-ERX555967-131</strain>
    </source>
</reference>
<organism evidence="1">
    <name type="scientific">viral metagenome</name>
    <dbReference type="NCBI Taxonomy" id="1070528"/>
    <lineage>
        <taxon>unclassified sequences</taxon>
        <taxon>metagenomes</taxon>
        <taxon>organismal metagenomes</taxon>
    </lineage>
</organism>
<dbReference type="InterPro" id="IPR010708">
    <property type="entry name" value="5'(3')-deoxyribonucleotidase"/>
</dbReference>
<dbReference type="InterPro" id="IPR052419">
    <property type="entry name" value="5_3-deoxyribonucleotidase-like"/>
</dbReference>
<name>A0A6C0FB43_9ZZZZ</name>
<dbReference type="EMBL" id="MN738789">
    <property type="protein sequence ID" value="QHT37100.1"/>
    <property type="molecule type" value="Genomic_DNA"/>
</dbReference>
<dbReference type="AlphaFoldDB" id="A0A6C0FB43"/>
<protein>
    <recommendedName>
        <fullName evidence="2">FCP1 homology domain-containing protein</fullName>
    </recommendedName>
</protein>
<dbReference type="Pfam" id="PF06941">
    <property type="entry name" value="NT5C"/>
    <property type="match status" value="1"/>
</dbReference>
<proteinExistence type="predicted"/>